<evidence type="ECO:0000256" key="3">
    <source>
        <dbReference type="ARBA" id="ARBA00023125"/>
    </source>
</evidence>
<dbReference type="AlphaFoldDB" id="A0A1L8SHH6"/>
<dbReference type="PANTHER" id="PTHR30146:SF148">
    <property type="entry name" value="HTH-TYPE TRANSCRIPTIONAL REPRESSOR PURR-RELATED"/>
    <property type="match status" value="1"/>
</dbReference>
<evidence type="ECO:0000313" key="5">
    <source>
        <dbReference type="EMBL" id="RHK08261.1"/>
    </source>
</evidence>
<comment type="caution">
    <text evidence="5">The sequence shown here is derived from an EMBL/GenBank/DDBJ whole genome shotgun (WGS) entry which is preliminary data.</text>
</comment>
<dbReference type="PROSITE" id="PS50932">
    <property type="entry name" value="HTH_LACI_2"/>
    <property type="match status" value="1"/>
</dbReference>
<dbReference type="SUPFAM" id="SSF53822">
    <property type="entry name" value="Periplasmic binding protein-like I"/>
    <property type="match status" value="1"/>
</dbReference>
<dbReference type="EMBL" id="QRMZ01000001">
    <property type="protein sequence ID" value="RHK08261.1"/>
    <property type="molecule type" value="Genomic_DNA"/>
</dbReference>
<gene>
    <name evidence="5" type="ORF">DW084_00855</name>
</gene>
<dbReference type="RefSeq" id="WP_005229927.1">
    <property type="nucleotide sequence ID" value="NZ_BAAAXK010000008.1"/>
</dbReference>
<dbReference type="PRINTS" id="PR00036">
    <property type="entry name" value="HTHLACI"/>
</dbReference>
<protein>
    <submittedName>
        <fullName evidence="5">LacI family transcriptional regulator</fullName>
    </submittedName>
</protein>
<dbReference type="SUPFAM" id="SSF47413">
    <property type="entry name" value="lambda repressor-like DNA-binding domains"/>
    <property type="match status" value="1"/>
</dbReference>
<accession>A0A1L8SHH6</accession>
<dbReference type="SMART" id="SM00354">
    <property type="entry name" value="HTH_LACI"/>
    <property type="match status" value="1"/>
</dbReference>
<keyword evidence="3" id="KW-0238">DNA-binding</keyword>
<dbReference type="Proteomes" id="UP000286288">
    <property type="component" value="Unassembled WGS sequence"/>
</dbReference>
<dbReference type="InterPro" id="IPR028082">
    <property type="entry name" value="Peripla_BP_I"/>
</dbReference>
<organism evidence="5 6">
    <name type="scientific">Enterococcus casseliflavus</name>
    <name type="common">Enterococcus flavescens</name>
    <dbReference type="NCBI Taxonomy" id="37734"/>
    <lineage>
        <taxon>Bacteria</taxon>
        <taxon>Bacillati</taxon>
        <taxon>Bacillota</taxon>
        <taxon>Bacilli</taxon>
        <taxon>Lactobacillales</taxon>
        <taxon>Enterococcaceae</taxon>
        <taxon>Enterococcus</taxon>
    </lineage>
</organism>
<keyword evidence="4" id="KW-0804">Transcription</keyword>
<evidence type="ECO:0000256" key="1">
    <source>
        <dbReference type="ARBA" id="ARBA00022491"/>
    </source>
</evidence>
<dbReference type="Gene3D" id="1.10.260.40">
    <property type="entry name" value="lambda repressor-like DNA-binding domains"/>
    <property type="match status" value="1"/>
</dbReference>
<sequence length="326" mass="35908">MVTIKDIAKVAGVSHTTVSRALNDSPLIKPETKKKIAAIAESLHYVPNVNAKSLVNQKSYIIGLYFSHLSIGTSDSFLVEVIKGISDTLPSEYTLAVHELLQSDTFDEEPNRLDGAIVMSQSDRDDGFIAALSKKNIPIVVLNRQLQDATLMNVTSNDAQGVYQMITYVLEQGFRKIAMIEGIASFGSARERRKGFMKAIQEKQLVCPKEYFVAGDYSLESGQLGAQQLLALPEPPEVIFCANDDMAIGAINACHQAGRKIPEEIGIIGFDDSSFSPYTYPPLTTIRKPVYEMSQLAATLLLQAFANQVVEKQHFFDTSLIIRQSL</sequence>
<dbReference type="CDD" id="cd06267">
    <property type="entry name" value="PBP1_LacI_sugar_binding-like"/>
    <property type="match status" value="1"/>
</dbReference>
<reference evidence="5 6" key="1">
    <citation type="submission" date="2018-08" db="EMBL/GenBank/DDBJ databases">
        <title>A genome reference for cultivated species of the human gut microbiota.</title>
        <authorList>
            <person name="Zou Y."/>
            <person name="Xue W."/>
            <person name="Luo G."/>
        </authorList>
    </citation>
    <scope>NUCLEOTIDE SEQUENCE [LARGE SCALE GENOMIC DNA]</scope>
    <source>
        <strain evidence="5 6">AF48-16</strain>
    </source>
</reference>
<keyword evidence="1" id="KW-0678">Repressor</keyword>
<dbReference type="PANTHER" id="PTHR30146">
    <property type="entry name" value="LACI-RELATED TRANSCRIPTIONAL REPRESSOR"/>
    <property type="match status" value="1"/>
</dbReference>
<evidence type="ECO:0000256" key="2">
    <source>
        <dbReference type="ARBA" id="ARBA00023015"/>
    </source>
</evidence>
<dbReference type="Gene3D" id="3.40.50.2300">
    <property type="match status" value="2"/>
</dbReference>
<proteinExistence type="predicted"/>
<dbReference type="InterPro" id="IPR010982">
    <property type="entry name" value="Lambda_DNA-bd_dom_sf"/>
</dbReference>
<dbReference type="Pfam" id="PF13377">
    <property type="entry name" value="Peripla_BP_3"/>
    <property type="match status" value="1"/>
</dbReference>
<name>A0A1L8SHH6_ENTCA</name>
<dbReference type="InterPro" id="IPR046335">
    <property type="entry name" value="LacI/GalR-like_sensor"/>
</dbReference>
<keyword evidence="2" id="KW-0805">Transcription regulation</keyword>
<dbReference type="GO" id="GO:0000976">
    <property type="term" value="F:transcription cis-regulatory region binding"/>
    <property type="evidence" value="ECO:0007669"/>
    <property type="project" value="TreeGrafter"/>
</dbReference>
<dbReference type="CDD" id="cd01392">
    <property type="entry name" value="HTH_LacI"/>
    <property type="match status" value="1"/>
</dbReference>
<dbReference type="GO" id="GO:0003700">
    <property type="term" value="F:DNA-binding transcription factor activity"/>
    <property type="evidence" value="ECO:0007669"/>
    <property type="project" value="TreeGrafter"/>
</dbReference>
<dbReference type="InterPro" id="IPR000843">
    <property type="entry name" value="HTH_LacI"/>
</dbReference>
<dbReference type="Pfam" id="PF00356">
    <property type="entry name" value="LacI"/>
    <property type="match status" value="1"/>
</dbReference>
<evidence type="ECO:0000256" key="4">
    <source>
        <dbReference type="ARBA" id="ARBA00023163"/>
    </source>
</evidence>
<dbReference type="PROSITE" id="PS00356">
    <property type="entry name" value="HTH_LACI_1"/>
    <property type="match status" value="1"/>
</dbReference>
<evidence type="ECO:0000313" key="6">
    <source>
        <dbReference type="Proteomes" id="UP000286288"/>
    </source>
</evidence>